<dbReference type="HOGENOM" id="CLU_060967_0_0_11"/>
<dbReference type="InterPro" id="IPR009003">
    <property type="entry name" value="Peptidase_S1_PA"/>
</dbReference>
<dbReference type="PHI-base" id="PHI:123048"/>
<dbReference type="InterPro" id="IPR001254">
    <property type="entry name" value="Trypsin_dom"/>
</dbReference>
<keyword evidence="3" id="KW-0645">Protease</keyword>
<evidence type="ECO:0000259" key="2">
    <source>
        <dbReference type="PROSITE" id="PS50240"/>
    </source>
</evidence>
<dbReference type="PROSITE" id="PS50240">
    <property type="entry name" value="TRYPSIN_DOM"/>
    <property type="match status" value="1"/>
</dbReference>
<proteinExistence type="predicted"/>
<feature type="region of interest" description="Disordered" evidence="1">
    <location>
        <begin position="213"/>
        <end position="236"/>
    </location>
</feature>
<dbReference type="InterPro" id="IPR043504">
    <property type="entry name" value="Peptidase_S1_PA_chymotrypsin"/>
</dbReference>
<dbReference type="GO" id="GO:0006508">
    <property type="term" value="P:proteolysis"/>
    <property type="evidence" value="ECO:0007669"/>
    <property type="project" value="UniProtKB-KW"/>
</dbReference>
<name>A5CLY7_CLAM3</name>
<evidence type="ECO:0000313" key="3">
    <source>
        <dbReference type="EMBL" id="CAN00066.1"/>
    </source>
</evidence>
<dbReference type="KEGG" id="cmi:CMM_0052"/>
<dbReference type="Gene3D" id="2.40.10.10">
    <property type="entry name" value="Trypsin-like serine proteases"/>
    <property type="match status" value="2"/>
</dbReference>
<organism evidence="3 4">
    <name type="scientific">Clavibacter michiganensis subsp. michiganensis (strain NCPPB 382)</name>
    <dbReference type="NCBI Taxonomy" id="443906"/>
    <lineage>
        <taxon>Bacteria</taxon>
        <taxon>Bacillati</taxon>
        <taxon>Actinomycetota</taxon>
        <taxon>Actinomycetes</taxon>
        <taxon>Micrococcales</taxon>
        <taxon>Microbacteriaceae</taxon>
        <taxon>Clavibacter</taxon>
    </lineage>
</organism>
<dbReference type="RefSeq" id="WP_011931271.1">
    <property type="nucleotide sequence ID" value="NC_009480.1"/>
</dbReference>
<sequence length="286" mass="31467">MSKTHFRGIYFIVIPIALGLMAASSTVWSAFATEGARQTRPVIAGSQLEFEFGGDCTAGAVVQKNSWSAVFFAKERATRYVVTANHCVARIGERVFVRNELESRHGHVPPIGTVYWRSDDVDLALIKIDPIVHVSYTCGSSSHGAPHCLPVTTWTPNALPRVLTASLRMRSIYAQPVIGYDNPGLNEAFATSGSTTGVQVNWRNLSVRAWPPGFRDPRSGDQAASSTTDFLLPGDSGGPVFNPDTGMLYGIMTDQVPHRLTEQSTMVYIKLSQFFHEQREYNLVTR</sequence>
<protein>
    <submittedName>
        <fullName evidence="3">Extracellular serine protease, family S1 (Chymotrypsin)</fullName>
    </submittedName>
</protein>
<evidence type="ECO:0000313" key="4">
    <source>
        <dbReference type="Proteomes" id="UP000001564"/>
    </source>
</evidence>
<dbReference type="GeneID" id="92949064"/>
<reference evidence="3 4" key="1">
    <citation type="journal article" date="2008" name="J. Bacteriol.">
        <title>The genome sequence of the tomato-pathogenic actinomycete Clavibacter michiganensis subsp. michiganensis NCPPB382 reveals a large island involved in pathogenicity.</title>
        <authorList>
            <person name="Gartemann K.H."/>
            <person name="Abt B."/>
            <person name="Bekel T."/>
            <person name="Burger A."/>
            <person name="Engemann J."/>
            <person name="Flugel M."/>
            <person name="Gaigalat L."/>
            <person name="Goesmann A."/>
            <person name="Grafen I."/>
            <person name="Kalinowski J."/>
            <person name="Kaup O."/>
            <person name="Kirchner O."/>
            <person name="Krause L."/>
            <person name="Linke B."/>
            <person name="McHardy A."/>
            <person name="Meyer F."/>
            <person name="Pohle S."/>
            <person name="Ruckert C."/>
            <person name="Schneiker S."/>
            <person name="Zellermann E.M."/>
            <person name="Puhler A."/>
            <person name="Eichenlaub R."/>
            <person name="Kaiser O."/>
            <person name="Bartels D."/>
        </authorList>
    </citation>
    <scope>NUCLEOTIDE SEQUENCE [LARGE SCALE GENOMIC DNA]</scope>
    <source>
        <strain evidence="3 4">NCPPB 382</strain>
    </source>
</reference>
<dbReference type="Pfam" id="PF13365">
    <property type="entry name" value="Trypsin_2"/>
    <property type="match status" value="1"/>
</dbReference>
<dbReference type="SUPFAM" id="SSF50494">
    <property type="entry name" value="Trypsin-like serine proteases"/>
    <property type="match status" value="1"/>
</dbReference>
<dbReference type="Proteomes" id="UP000001564">
    <property type="component" value="Chromosome"/>
</dbReference>
<dbReference type="OrthoDB" id="5119760at2"/>
<dbReference type="AlphaFoldDB" id="A5CLY7"/>
<keyword evidence="3" id="KW-0378">Hydrolase</keyword>
<gene>
    <name evidence="3" type="primary">chpC</name>
    <name evidence="3" type="ordered locus">CMM_0052</name>
</gene>
<dbReference type="eggNOG" id="COG0265">
    <property type="taxonomic scope" value="Bacteria"/>
</dbReference>
<feature type="domain" description="Peptidase S1" evidence="2">
    <location>
        <begin position="16"/>
        <end position="286"/>
    </location>
</feature>
<accession>A5CLY7</accession>
<evidence type="ECO:0000256" key="1">
    <source>
        <dbReference type="SAM" id="MobiDB-lite"/>
    </source>
</evidence>
<dbReference type="GO" id="GO:0004252">
    <property type="term" value="F:serine-type endopeptidase activity"/>
    <property type="evidence" value="ECO:0007669"/>
    <property type="project" value="InterPro"/>
</dbReference>
<dbReference type="EMBL" id="AM711867">
    <property type="protein sequence ID" value="CAN00066.1"/>
    <property type="molecule type" value="Genomic_DNA"/>
</dbReference>
<keyword evidence="4" id="KW-1185">Reference proteome</keyword>